<feature type="domain" description="GST N-terminal" evidence="1">
    <location>
        <begin position="3"/>
        <end position="83"/>
    </location>
</feature>
<evidence type="ECO:0000259" key="1">
    <source>
        <dbReference type="PROSITE" id="PS50404"/>
    </source>
</evidence>
<dbReference type="Pfam" id="PF13409">
    <property type="entry name" value="GST_N_2"/>
    <property type="match status" value="1"/>
</dbReference>
<reference evidence="2" key="1">
    <citation type="journal article" date="2023" name="Microbiol Resour">
        <title>Genome Sequences of Rhodoplanes serenus and Two Thermotolerant Strains, Rhodoplanes tepidamans and 'Rhodoplanes cryptolactis,' Further Refine the Genus.</title>
        <authorList>
            <person name="Rayyan A.A."/>
            <person name="Kyndt J.A."/>
        </authorList>
    </citation>
    <scope>NUCLEOTIDE SEQUENCE</scope>
    <source>
        <strain evidence="2">DSM 9987</strain>
    </source>
</reference>
<dbReference type="SFLD" id="SFLDS00019">
    <property type="entry name" value="Glutathione_Transferase_(cytos"/>
    <property type="match status" value="1"/>
</dbReference>
<name>A0ABT5JDN8_RHOTP</name>
<dbReference type="Proteomes" id="UP001165652">
    <property type="component" value="Unassembled WGS sequence"/>
</dbReference>
<dbReference type="Gene3D" id="3.40.30.10">
    <property type="entry name" value="Glutaredoxin"/>
    <property type="match status" value="1"/>
</dbReference>
<dbReference type="PANTHER" id="PTHR42673">
    <property type="entry name" value="MALEYLACETOACETATE ISOMERASE"/>
    <property type="match status" value="1"/>
</dbReference>
<evidence type="ECO:0000313" key="2">
    <source>
        <dbReference type="EMBL" id="MDC7787794.1"/>
    </source>
</evidence>
<accession>A0ABT5JDN8</accession>
<sequence length="231" mass="25261">MTLHLVIGNKNYSSWSFRPWIAMTVAGIPFEETVVPLDDPDFKATVGAHSGTGKVPVLIDGDVRVWESLAIIEYVADKCPEAKLWPADRVARAQARAVATEMHAGFAALRKALPMNMSRPPQPTALGDEVKHDVARIEAIWRDCRKRFGAGGPFLFGAFGAADAMYAPVVSRFFTYAVPVGPEARAYMDAVAALPAWIAWRDAALREPWVHPSAELDWPAVPRLSAPRLSA</sequence>
<dbReference type="RefSeq" id="WP_272778632.1">
    <property type="nucleotide sequence ID" value="NZ_JAQQLI010000032.1"/>
</dbReference>
<organism evidence="2 3">
    <name type="scientific">Rhodoplanes tepidamans</name>
    <name type="common">Rhodoplanes cryptolactis</name>
    <dbReference type="NCBI Taxonomy" id="200616"/>
    <lineage>
        <taxon>Bacteria</taxon>
        <taxon>Pseudomonadati</taxon>
        <taxon>Pseudomonadota</taxon>
        <taxon>Alphaproteobacteria</taxon>
        <taxon>Hyphomicrobiales</taxon>
        <taxon>Nitrobacteraceae</taxon>
        <taxon>Rhodoplanes</taxon>
    </lineage>
</organism>
<dbReference type="InterPro" id="IPR036249">
    <property type="entry name" value="Thioredoxin-like_sf"/>
</dbReference>
<reference evidence="2" key="2">
    <citation type="submission" date="2023-02" db="EMBL/GenBank/DDBJ databases">
        <authorList>
            <person name="Rayyan A."/>
            <person name="Meyer T."/>
            <person name="Kyndt J.A."/>
        </authorList>
    </citation>
    <scope>NUCLEOTIDE SEQUENCE</scope>
    <source>
        <strain evidence="2">DSM 9987</strain>
    </source>
</reference>
<dbReference type="SUPFAM" id="SSF47616">
    <property type="entry name" value="GST C-terminal domain-like"/>
    <property type="match status" value="1"/>
</dbReference>
<dbReference type="InterPro" id="IPR004045">
    <property type="entry name" value="Glutathione_S-Trfase_N"/>
</dbReference>
<comment type="caution">
    <text evidence="2">The sequence shown here is derived from an EMBL/GenBank/DDBJ whole genome shotgun (WGS) entry which is preliminary data.</text>
</comment>
<dbReference type="InterPro" id="IPR040079">
    <property type="entry name" value="Glutathione_S-Trfase"/>
</dbReference>
<dbReference type="Gene3D" id="1.20.1050.10">
    <property type="match status" value="1"/>
</dbReference>
<gene>
    <name evidence="2" type="ORF">PQJ73_19050</name>
</gene>
<dbReference type="Pfam" id="PF13410">
    <property type="entry name" value="GST_C_2"/>
    <property type="match status" value="1"/>
</dbReference>
<dbReference type="SUPFAM" id="SSF52833">
    <property type="entry name" value="Thioredoxin-like"/>
    <property type="match status" value="1"/>
</dbReference>
<dbReference type="CDD" id="cd03043">
    <property type="entry name" value="GST_N_1"/>
    <property type="match status" value="1"/>
</dbReference>
<dbReference type="EMBL" id="JAQQLI010000032">
    <property type="protein sequence ID" value="MDC7787794.1"/>
    <property type="molecule type" value="Genomic_DNA"/>
</dbReference>
<dbReference type="PROSITE" id="PS50404">
    <property type="entry name" value="GST_NTER"/>
    <property type="match status" value="1"/>
</dbReference>
<proteinExistence type="predicted"/>
<dbReference type="CDD" id="cd03194">
    <property type="entry name" value="GST_C_3"/>
    <property type="match status" value="1"/>
</dbReference>
<evidence type="ECO:0000313" key="3">
    <source>
        <dbReference type="Proteomes" id="UP001165652"/>
    </source>
</evidence>
<dbReference type="PANTHER" id="PTHR42673:SF4">
    <property type="entry name" value="MALEYLACETOACETATE ISOMERASE"/>
    <property type="match status" value="1"/>
</dbReference>
<protein>
    <submittedName>
        <fullName evidence="2">Glutathione S-transferase family protein</fullName>
    </submittedName>
</protein>
<keyword evidence="3" id="KW-1185">Reference proteome</keyword>
<dbReference type="InterPro" id="IPR036282">
    <property type="entry name" value="Glutathione-S-Trfase_C_sf"/>
</dbReference>